<dbReference type="InterPro" id="IPR042178">
    <property type="entry name" value="Serpin_sf_1"/>
</dbReference>
<reference evidence="4" key="2">
    <citation type="submission" date="2015-08" db="UniProtKB">
        <authorList>
            <consortium name="WormBaseParasite"/>
        </authorList>
    </citation>
    <scope>IDENTIFICATION</scope>
</reference>
<dbReference type="InterPro" id="IPR023796">
    <property type="entry name" value="Serpin_dom"/>
</dbReference>
<protein>
    <submittedName>
        <fullName evidence="4">SERPIN domain-containing protein</fullName>
    </submittedName>
</protein>
<keyword evidence="3" id="KW-1185">Reference proteome</keyword>
<dbReference type="WBParaSite" id="SVE_0376200.1">
    <property type="protein sequence ID" value="SVE_0376200.1"/>
    <property type="gene ID" value="SVE_0376200"/>
</dbReference>
<dbReference type="InterPro" id="IPR036186">
    <property type="entry name" value="Serpin_sf"/>
</dbReference>
<dbReference type="Proteomes" id="UP000035680">
    <property type="component" value="Unassembled WGS sequence"/>
</dbReference>
<dbReference type="Gene3D" id="3.30.497.10">
    <property type="entry name" value="Antithrombin, subunit I, domain 2"/>
    <property type="match status" value="1"/>
</dbReference>
<dbReference type="AlphaFoldDB" id="A0A0K0F4M3"/>
<evidence type="ECO:0000256" key="1">
    <source>
        <dbReference type="ARBA" id="ARBA00009500"/>
    </source>
</evidence>
<comment type="similarity">
    <text evidence="1">Belongs to the serpin family.</text>
</comment>
<dbReference type="GO" id="GO:0004867">
    <property type="term" value="F:serine-type endopeptidase inhibitor activity"/>
    <property type="evidence" value="ECO:0007669"/>
    <property type="project" value="InterPro"/>
</dbReference>
<evidence type="ECO:0000259" key="2">
    <source>
        <dbReference type="Pfam" id="PF00079"/>
    </source>
</evidence>
<reference evidence="3" key="1">
    <citation type="submission" date="2014-07" db="EMBL/GenBank/DDBJ databases">
        <authorList>
            <person name="Martin A.A"/>
            <person name="De Silva N."/>
        </authorList>
    </citation>
    <scope>NUCLEOTIDE SEQUENCE</scope>
</reference>
<dbReference type="InterPro" id="IPR042185">
    <property type="entry name" value="Serpin_sf_2"/>
</dbReference>
<dbReference type="PANTHER" id="PTHR11461">
    <property type="entry name" value="SERINE PROTEASE INHIBITOR, SERPIN"/>
    <property type="match status" value="1"/>
</dbReference>
<sequence length="147" mass="17680">MMQGRLKSGYVDDDNFHVINMFYKFKNVVFTLLLPKKKNKLRSLFQKMDRIAFFNLIKNVYFNSLFKHQNIIFTMPKSEIESSYSMKNILAKMGLSTTFNENANFKVMTSMKKFWVDDVVHKSFLMLTRREQELMKQLQYYLINLLK</sequence>
<dbReference type="PANTHER" id="PTHR11461:SF211">
    <property type="entry name" value="GH10112P-RELATED"/>
    <property type="match status" value="1"/>
</dbReference>
<dbReference type="GO" id="GO:0005615">
    <property type="term" value="C:extracellular space"/>
    <property type="evidence" value="ECO:0007669"/>
    <property type="project" value="InterPro"/>
</dbReference>
<dbReference type="STRING" id="75913.A0A0K0F4M3"/>
<dbReference type="InterPro" id="IPR000215">
    <property type="entry name" value="Serpin_fam"/>
</dbReference>
<dbReference type="Gene3D" id="2.30.39.10">
    <property type="entry name" value="Alpha-1-antitrypsin, domain 1"/>
    <property type="match status" value="1"/>
</dbReference>
<dbReference type="SUPFAM" id="SSF56574">
    <property type="entry name" value="Serpins"/>
    <property type="match status" value="1"/>
</dbReference>
<accession>A0A0K0F4M3</accession>
<proteinExistence type="inferred from homology"/>
<organism evidence="3 4">
    <name type="scientific">Strongyloides venezuelensis</name>
    <name type="common">Threadworm</name>
    <dbReference type="NCBI Taxonomy" id="75913"/>
    <lineage>
        <taxon>Eukaryota</taxon>
        <taxon>Metazoa</taxon>
        <taxon>Ecdysozoa</taxon>
        <taxon>Nematoda</taxon>
        <taxon>Chromadorea</taxon>
        <taxon>Rhabditida</taxon>
        <taxon>Tylenchina</taxon>
        <taxon>Panagrolaimomorpha</taxon>
        <taxon>Strongyloidoidea</taxon>
        <taxon>Strongyloididae</taxon>
        <taxon>Strongyloides</taxon>
    </lineage>
</organism>
<evidence type="ECO:0000313" key="3">
    <source>
        <dbReference type="Proteomes" id="UP000035680"/>
    </source>
</evidence>
<feature type="domain" description="Serpin" evidence="2">
    <location>
        <begin position="1"/>
        <end position="133"/>
    </location>
</feature>
<dbReference type="Pfam" id="PF00079">
    <property type="entry name" value="Serpin"/>
    <property type="match status" value="1"/>
</dbReference>
<name>A0A0K0F4M3_STRVS</name>
<evidence type="ECO:0000313" key="4">
    <source>
        <dbReference type="WBParaSite" id="SVE_0376200.1"/>
    </source>
</evidence>